<dbReference type="EMBL" id="LR796390">
    <property type="protein sequence ID" value="CAB4141581.1"/>
    <property type="molecule type" value="Genomic_DNA"/>
</dbReference>
<gene>
    <name evidence="1" type="ORF">UFOVP415_32</name>
</gene>
<name>A0A6J5M632_9CAUD</name>
<reference evidence="1" key="1">
    <citation type="submission" date="2020-04" db="EMBL/GenBank/DDBJ databases">
        <authorList>
            <person name="Chiriac C."/>
            <person name="Salcher M."/>
            <person name="Ghai R."/>
            <person name="Kavagutti S V."/>
        </authorList>
    </citation>
    <scope>NUCLEOTIDE SEQUENCE</scope>
</reference>
<evidence type="ECO:0000313" key="1">
    <source>
        <dbReference type="EMBL" id="CAB4141581.1"/>
    </source>
</evidence>
<dbReference type="InterPro" id="IPR021739">
    <property type="entry name" value="SaV-like"/>
</dbReference>
<proteinExistence type="predicted"/>
<sequence>MSALDKQESGNHYKDKGIQPIVYIHANNLGFCAGNVVKYVTRYKEKNGAADIRKAIHYLELLLELEYAGK</sequence>
<accession>A0A6J5M632</accession>
<organism evidence="1">
    <name type="scientific">uncultured Caudovirales phage</name>
    <dbReference type="NCBI Taxonomy" id="2100421"/>
    <lineage>
        <taxon>Viruses</taxon>
        <taxon>Duplodnaviria</taxon>
        <taxon>Heunggongvirae</taxon>
        <taxon>Uroviricota</taxon>
        <taxon>Caudoviricetes</taxon>
        <taxon>Peduoviridae</taxon>
        <taxon>Maltschvirus</taxon>
        <taxon>Maltschvirus maltsch</taxon>
    </lineage>
</organism>
<protein>
    <submittedName>
        <fullName evidence="1">SaV-like</fullName>
    </submittedName>
</protein>
<dbReference type="Pfam" id="PF11753">
    <property type="entry name" value="DUF3310"/>
    <property type="match status" value="1"/>
</dbReference>